<protein>
    <submittedName>
        <fullName evidence="1">Uncharacterized protein</fullName>
    </submittedName>
</protein>
<dbReference type="AlphaFoldDB" id="A0A9Q0S489"/>
<dbReference type="EMBL" id="WJQU01000002">
    <property type="protein sequence ID" value="KAJ6642910.1"/>
    <property type="molecule type" value="Genomic_DNA"/>
</dbReference>
<accession>A0A9Q0S489</accession>
<proteinExistence type="predicted"/>
<dbReference type="OrthoDB" id="8026107at2759"/>
<name>A0A9Q0S489_9DIPT</name>
<organism evidence="1 2">
    <name type="scientific">Pseudolycoriella hygida</name>
    <dbReference type="NCBI Taxonomy" id="35572"/>
    <lineage>
        <taxon>Eukaryota</taxon>
        <taxon>Metazoa</taxon>
        <taxon>Ecdysozoa</taxon>
        <taxon>Arthropoda</taxon>
        <taxon>Hexapoda</taxon>
        <taxon>Insecta</taxon>
        <taxon>Pterygota</taxon>
        <taxon>Neoptera</taxon>
        <taxon>Endopterygota</taxon>
        <taxon>Diptera</taxon>
        <taxon>Nematocera</taxon>
        <taxon>Sciaroidea</taxon>
        <taxon>Sciaridae</taxon>
        <taxon>Pseudolycoriella</taxon>
    </lineage>
</organism>
<gene>
    <name evidence="1" type="ORF">Bhyg_07866</name>
</gene>
<dbReference type="Proteomes" id="UP001151699">
    <property type="component" value="Chromosome B"/>
</dbReference>
<keyword evidence="2" id="KW-1185">Reference proteome</keyword>
<evidence type="ECO:0000313" key="2">
    <source>
        <dbReference type="Proteomes" id="UP001151699"/>
    </source>
</evidence>
<comment type="caution">
    <text evidence="1">The sequence shown here is derived from an EMBL/GenBank/DDBJ whole genome shotgun (WGS) entry which is preliminary data.</text>
</comment>
<evidence type="ECO:0000313" key="1">
    <source>
        <dbReference type="EMBL" id="KAJ6642910.1"/>
    </source>
</evidence>
<reference evidence="1" key="1">
    <citation type="submission" date="2022-07" db="EMBL/GenBank/DDBJ databases">
        <authorList>
            <person name="Trinca V."/>
            <person name="Uliana J.V.C."/>
            <person name="Torres T.T."/>
            <person name="Ward R.J."/>
            <person name="Monesi N."/>
        </authorList>
    </citation>
    <scope>NUCLEOTIDE SEQUENCE</scope>
    <source>
        <strain evidence="1">HSMRA1968</strain>
        <tissue evidence="1">Whole embryos</tissue>
    </source>
</reference>
<sequence>MANALRLLAMKYKTTITQKFLEVGHTHMECDSTHACIERKSKGMTFDLPSDFVSAIVTARDKPFPFFVEHLTHSFFRNYDDQEFLTLKSIRPGKKKGEPKVAQIRCIQYMPDGKILYKLRFDDEFGLLPQPIKGVTISEPKILQDKRIPVSNSKWKHLQELKAVLPSECYSFYDNIPHLGKTEKIVSEDEKLKNLTAKVKLFKATSRANNQKK</sequence>